<dbReference type="GO" id="GO:0008776">
    <property type="term" value="F:acetate kinase activity"/>
    <property type="evidence" value="ECO:0007669"/>
    <property type="project" value="UniProtKB-UniRule"/>
</dbReference>
<feature type="active site" description="Proton donor/acceptor" evidence="8">
    <location>
        <position position="150"/>
    </location>
</feature>
<dbReference type="SUPFAM" id="SSF53067">
    <property type="entry name" value="Actin-like ATPase domain"/>
    <property type="match status" value="2"/>
</dbReference>
<dbReference type="PIRSF" id="PIRSF000722">
    <property type="entry name" value="Acetate_prop_kin"/>
    <property type="match status" value="1"/>
</dbReference>
<comment type="cofactor">
    <cofactor evidence="8">
        <name>Mg(2+)</name>
        <dbReference type="ChEBI" id="CHEBI:18420"/>
    </cofactor>
    <cofactor evidence="8">
        <name>Mn(2+)</name>
        <dbReference type="ChEBI" id="CHEBI:29035"/>
    </cofactor>
    <text evidence="8">Mg(2+). Can also accept Mn(2+).</text>
</comment>
<feature type="binding site" evidence="8">
    <location>
        <position position="93"/>
    </location>
    <ligand>
        <name>substrate</name>
    </ligand>
</feature>
<keyword evidence="10" id="KW-0614">Plasmid</keyword>
<dbReference type="RefSeq" id="WP_306040670.1">
    <property type="nucleotide sequence ID" value="NZ_CP132304.1"/>
</dbReference>
<dbReference type="GO" id="GO:0005829">
    <property type="term" value="C:cytosol"/>
    <property type="evidence" value="ECO:0007669"/>
    <property type="project" value="TreeGrafter"/>
</dbReference>
<organism evidence="10 11">
    <name type="scientific">Shinella sumterensis</name>
    <dbReference type="NCBI Taxonomy" id="1967501"/>
    <lineage>
        <taxon>Bacteria</taxon>
        <taxon>Pseudomonadati</taxon>
        <taxon>Pseudomonadota</taxon>
        <taxon>Alphaproteobacteria</taxon>
        <taxon>Hyphomicrobiales</taxon>
        <taxon>Rhizobiaceae</taxon>
        <taxon>Shinella</taxon>
    </lineage>
</organism>
<evidence type="ECO:0000256" key="4">
    <source>
        <dbReference type="ARBA" id="ARBA00022741"/>
    </source>
</evidence>
<keyword evidence="1 8" id="KW-0963">Cytoplasm</keyword>
<reference evidence="10 11" key="1">
    <citation type="submission" date="2023-08" db="EMBL/GenBank/DDBJ databases">
        <title>Pathogen: clinical or host-associated sample.</title>
        <authorList>
            <person name="Hergert J."/>
            <person name="Casey R."/>
            <person name="Wagner J."/>
            <person name="Young E.L."/>
            <person name="Oakeson K.F."/>
        </authorList>
    </citation>
    <scope>NUCLEOTIDE SEQUENCE [LARGE SCALE GENOMIC DNA]</scope>
    <source>
        <strain evidence="10 11">1760953</strain>
        <plasmid evidence="10 11">unnamed2</plasmid>
    </source>
</reference>
<dbReference type="PRINTS" id="PR00471">
    <property type="entry name" value="ACETATEKNASE"/>
</dbReference>
<geneLocation type="plasmid" evidence="10 11">
    <name>unnamed2</name>
</geneLocation>
<dbReference type="EC" id="2.7.2.1" evidence="8"/>
<dbReference type="InterPro" id="IPR000890">
    <property type="entry name" value="Aliphatic_acid_kin_short-chain"/>
</dbReference>
<proteinExistence type="inferred from homology"/>
<evidence type="ECO:0000313" key="11">
    <source>
        <dbReference type="Proteomes" id="UP001234585"/>
    </source>
</evidence>
<dbReference type="Pfam" id="PF00871">
    <property type="entry name" value="Acetate_kinase"/>
    <property type="match status" value="1"/>
</dbReference>
<comment type="catalytic activity">
    <reaction evidence="8">
        <text>acetate + ATP = acetyl phosphate + ADP</text>
        <dbReference type="Rhea" id="RHEA:11352"/>
        <dbReference type="ChEBI" id="CHEBI:22191"/>
        <dbReference type="ChEBI" id="CHEBI:30089"/>
        <dbReference type="ChEBI" id="CHEBI:30616"/>
        <dbReference type="ChEBI" id="CHEBI:456216"/>
        <dbReference type="EC" id="2.7.2.1"/>
    </reaction>
</comment>
<evidence type="ECO:0000256" key="2">
    <source>
        <dbReference type="ARBA" id="ARBA00022679"/>
    </source>
</evidence>
<dbReference type="HAMAP" id="MF_00020">
    <property type="entry name" value="Acetate_kinase"/>
    <property type="match status" value="1"/>
</dbReference>
<comment type="pathway">
    <text evidence="8">Metabolic intermediate biosynthesis; acetyl-CoA biosynthesis; acetyl-CoA from acetate: step 1/2.</text>
</comment>
<feature type="binding site" evidence="8">
    <location>
        <position position="10"/>
    </location>
    <ligand>
        <name>Mg(2+)</name>
        <dbReference type="ChEBI" id="CHEBI:18420"/>
    </ligand>
</feature>
<evidence type="ECO:0000256" key="8">
    <source>
        <dbReference type="HAMAP-Rule" id="MF_00020"/>
    </source>
</evidence>
<dbReference type="Proteomes" id="UP001234585">
    <property type="component" value="Plasmid unnamed2"/>
</dbReference>
<dbReference type="InterPro" id="IPR043129">
    <property type="entry name" value="ATPase_NBD"/>
</dbReference>
<dbReference type="GO" id="GO:0006085">
    <property type="term" value="P:acetyl-CoA biosynthetic process"/>
    <property type="evidence" value="ECO:0007669"/>
    <property type="project" value="UniProtKB-UniRule"/>
</dbReference>
<dbReference type="NCBIfam" id="TIGR00016">
    <property type="entry name" value="ackA"/>
    <property type="match status" value="1"/>
</dbReference>
<comment type="subunit">
    <text evidence="8">Homodimer.</text>
</comment>
<comment type="function">
    <text evidence="8">Catalyzes the formation of acetyl phosphate from acetate and ATP. Can also catalyze the reverse reaction.</text>
</comment>
<feature type="binding site" evidence="8">
    <location>
        <position position="17"/>
    </location>
    <ligand>
        <name>ATP</name>
        <dbReference type="ChEBI" id="CHEBI:30616"/>
    </ligand>
</feature>
<accession>A0AA50H8U8</accession>
<dbReference type="EMBL" id="CP132304">
    <property type="protein sequence ID" value="WLS00759.1"/>
    <property type="molecule type" value="Genomic_DNA"/>
</dbReference>
<dbReference type="PANTHER" id="PTHR21060:SF21">
    <property type="entry name" value="ACETATE KINASE"/>
    <property type="match status" value="1"/>
</dbReference>
<keyword evidence="3 8" id="KW-0479">Metal-binding</keyword>
<dbReference type="PANTHER" id="PTHR21060">
    <property type="entry name" value="ACETATE KINASE"/>
    <property type="match status" value="1"/>
</dbReference>
<gene>
    <name evidence="8" type="primary">ackA</name>
    <name evidence="10" type="ORF">Q9313_24680</name>
</gene>
<dbReference type="GO" id="GO:0000287">
    <property type="term" value="F:magnesium ion binding"/>
    <property type="evidence" value="ECO:0007669"/>
    <property type="project" value="UniProtKB-UniRule"/>
</dbReference>
<dbReference type="NCBIfam" id="NF005462">
    <property type="entry name" value="PRK07058.1"/>
    <property type="match status" value="1"/>
</dbReference>
<dbReference type="Gene3D" id="3.30.420.40">
    <property type="match status" value="2"/>
</dbReference>
<feature type="binding site" evidence="8">
    <location>
        <begin position="327"/>
        <end position="331"/>
    </location>
    <ligand>
        <name>ATP</name>
        <dbReference type="ChEBI" id="CHEBI:30616"/>
    </ligand>
</feature>
<evidence type="ECO:0000256" key="7">
    <source>
        <dbReference type="ARBA" id="ARBA00022842"/>
    </source>
</evidence>
<keyword evidence="4 8" id="KW-0547">Nucleotide-binding</keyword>
<protein>
    <recommendedName>
        <fullName evidence="8">Acetate kinase</fullName>
        <ecNumber evidence="8">2.7.2.1</ecNumber>
    </recommendedName>
    <alternativeName>
        <fullName evidence="8">Acetokinase</fullName>
    </alternativeName>
</protein>
<evidence type="ECO:0000256" key="5">
    <source>
        <dbReference type="ARBA" id="ARBA00022777"/>
    </source>
</evidence>
<dbReference type="GO" id="GO:0006083">
    <property type="term" value="P:acetate metabolic process"/>
    <property type="evidence" value="ECO:0007669"/>
    <property type="project" value="TreeGrafter"/>
</dbReference>
<evidence type="ECO:0000313" key="10">
    <source>
        <dbReference type="EMBL" id="WLS00759.1"/>
    </source>
</evidence>
<feature type="site" description="Transition state stabilizer" evidence="8">
    <location>
        <position position="241"/>
    </location>
</feature>
<evidence type="ECO:0000256" key="9">
    <source>
        <dbReference type="RuleBase" id="RU003835"/>
    </source>
</evidence>
<name>A0AA50H8U8_9HYPH</name>
<evidence type="ECO:0000256" key="3">
    <source>
        <dbReference type="ARBA" id="ARBA00022723"/>
    </source>
</evidence>
<dbReference type="AlphaFoldDB" id="A0AA50H8U8"/>
<feature type="binding site" evidence="8">
    <location>
        <begin position="208"/>
        <end position="212"/>
    </location>
    <ligand>
        <name>ATP</name>
        <dbReference type="ChEBI" id="CHEBI:30616"/>
    </ligand>
</feature>
<feature type="binding site" evidence="8">
    <location>
        <position position="378"/>
    </location>
    <ligand>
        <name>Mg(2+)</name>
        <dbReference type="ChEBI" id="CHEBI:18420"/>
    </ligand>
</feature>
<keyword evidence="6 8" id="KW-0067">ATP-binding</keyword>
<comment type="similarity">
    <text evidence="8 9">Belongs to the acetokinase family.</text>
</comment>
<keyword evidence="5 8" id="KW-0418">Kinase</keyword>
<comment type="subcellular location">
    <subcellularLocation>
        <location evidence="8">Cytoplasm</location>
    </subcellularLocation>
</comment>
<sequence>MSGQLLLTFNAGSSSVKIGLFSLTDGGGLPRVGKGIIDFRNTPLRFELSEGPDRFDVELEASAGEELDEVLSEAFSRLSCHYDLSGIAAIGHRVVHGGDLFDGPVLIDDHAMEQMESLVPLAPLHQPQALHLVHAIRRLRPEVRQTASFDTAFHRTNTELVRRFALPRKLYEDGIKRYGFHGLSYRSIAGELVRKWPEQAKGKAVVAHLGSGASVCAMEDCVSRDTSMGFSTLDGIPMATRCGALDAGVVLHLAKIGHDPGEVEDMLYHRSGLLGVSGISADSRVLLESDQPEATEALALFTFRIAGEIARLASTLGGLDTLVFTAGIGEHQPAIRADICTRLMWLGIDLDPEANAESRTLISSPASRIAVLVIPTDEEQVIASETLCLLGKKP</sequence>
<dbReference type="GO" id="GO:0005524">
    <property type="term" value="F:ATP binding"/>
    <property type="evidence" value="ECO:0007669"/>
    <property type="project" value="UniProtKB-KW"/>
</dbReference>
<evidence type="ECO:0000256" key="1">
    <source>
        <dbReference type="ARBA" id="ARBA00022490"/>
    </source>
</evidence>
<keyword evidence="2 8" id="KW-0808">Transferase</keyword>
<feature type="binding site" evidence="8">
    <location>
        <begin position="282"/>
        <end position="284"/>
    </location>
    <ligand>
        <name>ATP</name>
        <dbReference type="ChEBI" id="CHEBI:30616"/>
    </ligand>
</feature>
<evidence type="ECO:0000256" key="6">
    <source>
        <dbReference type="ARBA" id="ARBA00022840"/>
    </source>
</evidence>
<dbReference type="InterPro" id="IPR004372">
    <property type="entry name" value="Ac/propionate_kinase"/>
</dbReference>
<feature type="site" description="Transition state stabilizer" evidence="8">
    <location>
        <position position="181"/>
    </location>
</feature>
<keyword evidence="11" id="KW-1185">Reference proteome</keyword>
<keyword evidence="7 8" id="KW-0460">Magnesium</keyword>